<evidence type="ECO:0000256" key="20">
    <source>
        <dbReference type="ARBA" id="ARBA00048620"/>
    </source>
</evidence>
<dbReference type="GO" id="GO:0036431">
    <property type="term" value="F:dCMP kinase activity"/>
    <property type="evidence" value="ECO:0007669"/>
    <property type="project" value="RHEA"/>
</dbReference>
<dbReference type="GO" id="GO:0046033">
    <property type="term" value="P:AMP metabolic process"/>
    <property type="evidence" value="ECO:0007669"/>
    <property type="project" value="UniProtKB-UniRule"/>
</dbReference>
<dbReference type="GO" id="GO:0046034">
    <property type="term" value="P:ATP metabolic process"/>
    <property type="evidence" value="ECO:0007669"/>
    <property type="project" value="UniProtKB-UniRule"/>
</dbReference>
<keyword evidence="5 27" id="KW-0963">Cytoplasm</keyword>
<evidence type="ECO:0000256" key="2">
    <source>
        <dbReference type="ARBA" id="ARBA00004496"/>
    </source>
</evidence>
<dbReference type="InterPro" id="IPR027417">
    <property type="entry name" value="P-loop_NTPase"/>
</dbReference>
<dbReference type="GO" id="GO:0047506">
    <property type="term" value="F:dAMP kinase activity"/>
    <property type="evidence" value="ECO:0007669"/>
    <property type="project" value="RHEA"/>
</dbReference>
<comment type="catalytic activity">
    <reaction evidence="19">
        <text>GDP + ATP = GTP + ADP</text>
        <dbReference type="Rhea" id="RHEA:27686"/>
        <dbReference type="ChEBI" id="CHEBI:30616"/>
        <dbReference type="ChEBI" id="CHEBI:37565"/>
        <dbReference type="ChEBI" id="CHEBI:58189"/>
        <dbReference type="ChEBI" id="CHEBI:456216"/>
        <dbReference type="EC" id="2.7.4.6"/>
    </reaction>
</comment>
<feature type="region of interest" description="NMPbind" evidence="27">
    <location>
        <begin position="822"/>
        <end position="851"/>
    </location>
</feature>
<comment type="catalytic activity">
    <reaction evidence="25">
        <text>dCMP + ATP = dCDP + ADP</text>
        <dbReference type="Rhea" id="RHEA:25094"/>
        <dbReference type="ChEBI" id="CHEBI:30616"/>
        <dbReference type="ChEBI" id="CHEBI:57566"/>
        <dbReference type="ChEBI" id="CHEBI:58593"/>
        <dbReference type="ChEBI" id="CHEBI:456216"/>
        <dbReference type="EC" id="2.7.4.14"/>
    </reaction>
</comment>
<comment type="catalytic activity">
    <reaction evidence="23">
        <text>thiamine diphosphate + ADP = thiamine triphosphate + AMP</text>
        <dbReference type="Rhea" id="RHEA:69180"/>
        <dbReference type="ChEBI" id="CHEBI:58937"/>
        <dbReference type="ChEBI" id="CHEBI:58938"/>
        <dbReference type="ChEBI" id="CHEBI:456215"/>
        <dbReference type="ChEBI" id="CHEBI:456216"/>
    </reaction>
</comment>
<dbReference type="GO" id="GO:0005737">
    <property type="term" value="C:cytoplasm"/>
    <property type="evidence" value="ECO:0007669"/>
    <property type="project" value="UniProtKB-SubCell"/>
</dbReference>
<comment type="catalytic activity">
    <reaction evidence="14">
        <text>CDP + GTP = CTP + GDP</text>
        <dbReference type="Rhea" id="RHEA:79859"/>
        <dbReference type="ChEBI" id="CHEBI:37563"/>
        <dbReference type="ChEBI" id="CHEBI:37565"/>
        <dbReference type="ChEBI" id="CHEBI:58069"/>
        <dbReference type="ChEBI" id="CHEBI:58189"/>
    </reaction>
</comment>
<evidence type="ECO:0000256" key="23">
    <source>
        <dbReference type="ARBA" id="ARBA00048851"/>
    </source>
</evidence>
<evidence type="ECO:0000256" key="12">
    <source>
        <dbReference type="ARBA" id="ARBA00045096"/>
    </source>
</evidence>
<evidence type="ECO:0000256" key="9">
    <source>
        <dbReference type="ARBA" id="ARBA00022840"/>
    </source>
</evidence>
<comment type="subunit">
    <text evidence="4 27">Monomer.</text>
</comment>
<dbReference type="GO" id="GO:0009142">
    <property type="term" value="P:nucleoside triphosphate biosynthetic process"/>
    <property type="evidence" value="ECO:0007669"/>
    <property type="project" value="InterPro"/>
</dbReference>
<dbReference type="GO" id="GO:0004550">
    <property type="term" value="F:nucleoside diphosphate kinase activity"/>
    <property type="evidence" value="ECO:0007669"/>
    <property type="project" value="UniProtKB-EC"/>
</dbReference>
<dbReference type="InterPro" id="IPR018609">
    <property type="entry name" value="Bud13"/>
</dbReference>
<dbReference type="NCBIfam" id="TIGR01360">
    <property type="entry name" value="aden_kin_iso1"/>
    <property type="match status" value="1"/>
</dbReference>
<feature type="transmembrane region" description="Helical" evidence="29">
    <location>
        <begin position="708"/>
        <end position="727"/>
    </location>
</feature>
<dbReference type="Gene3D" id="3.40.50.300">
    <property type="entry name" value="P-loop containing nucleotide triphosphate hydrolases"/>
    <property type="match status" value="1"/>
</dbReference>
<keyword evidence="29" id="KW-1133">Transmembrane helix</keyword>
<evidence type="ECO:0000256" key="4">
    <source>
        <dbReference type="ARBA" id="ARBA00011245"/>
    </source>
</evidence>
<keyword evidence="7 27" id="KW-0547">Nucleotide-binding</keyword>
<dbReference type="GO" id="GO:0033862">
    <property type="term" value="F:UMP kinase activity"/>
    <property type="evidence" value="ECO:0007669"/>
    <property type="project" value="UniProtKB-ARBA"/>
</dbReference>
<dbReference type="GO" id="GO:0005684">
    <property type="term" value="C:U2-type spliceosomal complex"/>
    <property type="evidence" value="ECO:0007669"/>
    <property type="project" value="TreeGrafter"/>
</dbReference>
<evidence type="ECO:0000256" key="6">
    <source>
        <dbReference type="ARBA" id="ARBA00022679"/>
    </source>
</evidence>
<comment type="function">
    <text evidence="26">Catalyzes the phosphorylation of pyrimidine nucleoside monophosphates at the expense of ATP. Plays an important role in de novo pyrimidine nucleotide biosynthesis. Has preference for UMP and CMP as phosphate acceptors.</text>
</comment>
<feature type="region of interest" description="Disordered" evidence="28">
    <location>
        <begin position="420"/>
        <end position="446"/>
    </location>
</feature>
<keyword evidence="6 27" id="KW-0808">Transferase</keyword>
<evidence type="ECO:0000256" key="11">
    <source>
        <dbReference type="ARBA" id="ARBA00045094"/>
    </source>
</evidence>
<comment type="similarity">
    <text evidence="3">Belongs to the CWC26 family.</text>
</comment>
<dbReference type="GO" id="GO:0036430">
    <property type="term" value="F:CMP kinase activity"/>
    <property type="evidence" value="ECO:0007669"/>
    <property type="project" value="RHEA"/>
</dbReference>
<dbReference type="EMBL" id="UPTC01000599">
    <property type="protein sequence ID" value="VBB29390.1"/>
    <property type="molecule type" value="Genomic_DNA"/>
</dbReference>
<feature type="compositionally biased region" description="Basic and acidic residues" evidence="28">
    <location>
        <begin position="283"/>
        <end position="301"/>
    </location>
</feature>
<dbReference type="GO" id="GO:0006225">
    <property type="term" value="P:UDP biosynthetic process"/>
    <property type="evidence" value="ECO:0007669"/>
    <property type="project" value="UniProtKB-ARBA"/>
</dbReference>
<feature type="binding site" evidence="27">
    <location>
        <position position="923"/>
    </location>
    <ligand>
        <name>AMP</name>
        <dbReference type="ChEBI" id="CHEBI:456215"/>
    </ligand>
</feature>
<keyword evidence="9 27" id="KW-0067">ATP-binding</keyword>
<evidence type="ECO:0000256" key="19">
    <source>
        <dbReference type="ARBA" id="ARBA00048564"/>
    </source>
</evidence>
<accession>A0A498SHP3</accession>
<dbReference type="AlphaFoldDB" id="A0A498SHP3"/>
<comment type="domain">
    <text evidence="27">Consists of three domains, a large central CORE domain and two small peripheral domains, NMPbind and LID, which undergo movements during catalysis. The LID domain closes over the site of phosphoryl transfer upon ATP binding. Assembling and dissambling the active center during each catalytic cycle provides an effective means to prevent ATP hydrolysis.</text>
</comment>
<dbReference type="InterPro" id="IPR051112">
    <property type="entry name" value="CWC26_splicing_factor"/>
</dbReference>
<feature type="region of interest" description="Disordered" evidence="28">
    <location>
        <begin position="182"/>
        <end position="201"/>
    </location>
</feature>
<evidence type="ECO:0000256" key="18">
    <source>
        <dbReference type="ARBA" id="ARBA00047801"/>
    </source>
</evidence>
<comment type="similarity">
    <text evidence="27">Belongs to the adenylate kinase family. AK1 subfamily.</text>
</comment>
<evidence type="ECO:0000256" key="7">
    <source>
        <dbReference type="ARBA" id="ARBA00022741"/>
    </source>
</evidence>
<feature type="transmembrane region" description="Helical" evidence="29">
    <location>
        <begin position="733"/>
        <end position="750"/>
    </location>
</feature>
<feature type="binding site" evidence="27">
    <location>
        <position position="917"/>
    </location>
    <ligand>
        <name>ATP</name>
        <dbReference type="ChEBI" id="CHEBI:30616"/>
    </ligand>
</feature>
<feature type="binding site" evidence="27">
    <location>
        <position position="886"/>
    </location>
    <ligand>
        <name>AMP</name>
        <dbReference type="ChEBI" id="CHEBI:456215"/>
    </ligand>
</feature>
<comment type="catalytic activity">
    <reaction evidence="21">
        <text>dGDP + ATP = dGTP + ADP</text>
        <dbReference type="Rhea" id="RHEA:27690"/>
        <dbReference type="ChEBI" id="CHEBI:30616"/>
        <dbReference type="ChEBI" id="CHEBI:58595"/>
        <dbReference type="ChEBI" id="CHEBI:61429"/>
        <dbReference type="ChEBI" id="CHEBI:456216"/>
        <dbReference type="EC" id="2.7.4.6"/>
    </reaction>
</comment>
<evidence type="ECO:0000256" key="22">
    <source>
        <dbReference type="ARBA" id="ARBA00048824"/>
    </source>
</evidence>
<dbReference type="EC" id="2.7.4.3" evidence="27"/>
<dbReference type="Pfam" id="PF00406">
    <property type="entry name" value="ADK"/>
    <property type="match status" value="1"/>
</dbReference>
<evidence type="ECO:0000256" key="26">
    <source>
        <dbReference type="ARBA" id="ARBA00059689"/>
    </source>
</evidence>
<dbReference type="CDD" id="cd01428">
    <property type="entry name" value="ADK"/>
    <property type="match status" value="1"/>
</dbReference>
<evidence type="ECO:0000256" key="8">
    <source>
        <dbReference type="ARBA" id="ARBA00022777"/>
    </source>
</evidence>
<comment type="catalytic activity">
    <reaction evidence="18">
        <text>dATP + AMP = dADP + ADP</text>
        <dbReference type="Rhea" id="RHEA:79899"/>
        <dbReference type="ChEBI" id="CHEBI:57667"/>
        <dbReference type="ChEBI" id="CHEBI:61404"/>
        <dbReference type="ChEBI" id="CHEBI:456215"/>
        <dbReference type="ChEBI" id="CHEBI:456216"/>
    </reaction>
</comment>
<dbReference type="GO" id="GO:0004017">
    <property type="term" value="F:AMP kinase activity"/>
    <property type="evidence" value="ECO:0007669"/>
    <property type="project" value="UniProtKB-UniRule"/>
</dbReference>
<dbReference type="HAMAP" id="MF_03171">
    <property type="entry name" value="Adenylate_kinase_AK1"/>
    <property type="match status" value="1"/>
</dbReference>
<feature type="compositionally biased region" description="Basic and acidic residues" evidence="28">
    <location>
        <begin position="426"/>
        <end position="446"/>
    </location>
</feature>
<comment type="catalytic activity">
    <reaction evidence="24">
        <text>CMP + ATP = CDP + ADP</text>
        <dbReference type="Rhea" id="RHEA:11600"/>
        <dbReference type="ChEBI" id="CHEBI:30616"/>
        <dbReference type="ChEBI" id="CHEBI:58069"/>
        <dbReference type="ChEBI" id="CHEBI:60377"/>
        <dbReference type="ChEBI" id="CHEBI:456216"/>
        <dbReference type="EC" id="2.7.4.14"/>
    </reaction>
</comment>
<feature type="binding site" evidence="27">
    <location>
        <begin position="802"/>
        <end position="807"/>
    </location>
    <ligand>
        <name>ATP</name>
        <dbReference type="ChEBI" id="CHEBI:30616"/>
    </ligand>
</feature>
<dbReference type="PANTHER" id="PTHR31809">
    <property type="entry name" value="BUD13 HOMOLOG"/>
    <property type="match status" value="1"/>
</dbReference>
<dbReference type="STRING" id="6277.A0A498SHP3"/>
<gene>
    <name evidence="30" type="ORF">NAV_LOCUS4193</name>
</gene>
<dbReference type="InterPro" id="IPR028582">
    <property type="entry name" value="AK1"/>
</dbReference>
<keyword evidence="29" id="KW-0472">Membrane</keyword>
<evidence type="ECO:0000256" key="28">
    <source>
        <dbReference type="SAM" id="MobiDB-lite"/>
    </source>
</evidence>
<dbReference type="HAMAP" id="MF_00235">
    <property type="entry name" value="Adenylate_kinase_Adk"/>
    <property type="match status" value="1"/>
</dbReference>
<sequence length="980" mass="112310">MDDAAKKARDEYLKKYLSKDNKQSTKKHKKKNRIGIGLKIRENDAFADVAPCTEQASDDESDKDIKILEKVEKLHSVPKFKPAAFEAVELKTETDTLRKRNDSSSDENGLFLLILIMELLIGNDIPNFTERIMPDEISLPTTSSEVWKSVSVTDKDCSVHQKIIAQTRADSDISFSIHRVKDEPLDSDTSPSRGLANCARRNCNNNEDHLFSKRKKSTNDLDLNVSPPCRRIKDEPIDSDLSPPRRSMHSIKRNSNDDDSDVSPPRRRKRTDNSDSDLSPPRKYNDYGHQKRRRDNIVDSSRHKKSSWDSDSDGSSYDKSVGRRRKHYERGQHENSSRRHGRHNDYQGRKDSPDGSRASHHSKCDRSNDSNVKPVIGKSAGLKTLESHREEMKQLQENEMKLLKSWDGYTSGTDVAVTRRAKLSGKKRETKEDREKKEREAKKQQELEEKYKSWNKGLRQLKERTEKLNEMARVAQEDFARHVDDRAMNEHLKEQLHEKDPMYKYVKKKKENAEMKSGTAYPKYKGSWPPNRFNIAPGYRWDGVNRSNGFEDRIAEVSNRKIAQQTEYYENIVKYEKLIAKKYAGLYGGMSRKESVAIDRGNDNKTLPENFQRIPCQQSFLSFDSDEMLKTAIEMDESNSNEKLITANCASKSTLTTNSISPYKRSVSPDTMLQDATSNTSISGVGYPMYKTYITYESRGLNACRSWLRYWIVFGWLALLDVFFYHYLKYWTVYWSIKIIITIYLLMPLVKGADLIYRDFIKNFNKNIEEGIQHAPIERKNIDLTPLKKANVPIFFIVGGPGSGKGTQCDKIVAKYGLTHLSSGDLLRAEVKSGSPRGSELNKLMQNGELVPLEVVLDLVKEAMLQAVEKGSKGFLIDGYPREVKQGEQFENEIQPAKLVLFFDVSEDTLVKRCLHRAQTSGRVDDNIDTIKKRLHTYITATAPVVDYYEKQGKLVKIPSEGAVDEIFKIVQQHLDKAVA</sequence>
<dbReference type="GO" id="GO:0070274">
    <property type="term" value="C:RES complex"/>
    <property type="evidence" value="ECO:0007669"/>
    <property type="project" value="TreeGrafter"/>
</dbReference>
<evidence type="ECO:0000313" key="31">
    <source>
        <dbReference type="Proteomes" id="UP000276991"/>
    </source>
</evidence>
<feature type="binding site" evidence="27">
    <location>
        <begin position="879"/>
        <end position="882"/>
    </location>
    <ligand>
        <name>AMP</name>
        <dbReference type="ChEBI" id="CHEBI:456215"/>
    </ligand>
</feature>
<feature type="region of interest" description="Disordered" evidence="28">
    <location>
        <begin position="209"/>
        <end position="381"/>
    </location>
</feature>
<protein>
    <recommendedName>
        <fullName evidence="27">Adenylate kinase isoenzyme 1</fullName>
        <shortName evidence="27">AK 1</shortName>
        <ecNumber evidence="27">2.7.4.3</ecNumber>
    </recommendedName>
    <alternativeName>
        <fullName evidence="27">ATP-AMP transphosphorylase 1</fullName>
    </alternativeName>
    <alternativeName>
        <fullName evidence="27">ATP:AMP phosphotransferase</fullName>
    </alternativeName>
    <alternativeName>
        <fullName evidence="27">Adenylate monophosphate kinase</fullName>
    </alternativeName>
</protein>
<keyword evidence="8 27" id="KW-0418">Kinase</keyword>
<evidence type="ECO:0000313" key="30">
    <source>
        <dbReference type="EMBL" id="VBB29390.1"/>
    </source>
</evidence>
<evidence type="ECO:0000256" key="5">
    <source>
        <dbReference type="ARBA" id="ARBA00022490"/>
    </source>
</evidence>
<comment type="function">
    <text evidence="15">Catalyzes the reversible transfer of the terminal phosphate group between ATP and AMP. Also displays broad nucleoside diphosphate kinase activity. Plays an important role in cellular energy homeostasis and in adenine nucleotide metabolism. Also catalyzes at a very low rate the synthesis of thiamine triphosphate (ThTP) from thiamine diphosphate (ThDP) and ADP.</text>
</comment>
<reference evidence="30 31" key="1">
    <citation type="submission" date="2018-08" db="EMBL/GenBank/DDBJ databases">
        <authorList>
            <person name="Laetsch R D."/>
            <person name="Stevens L."/>
            <person name="Kumar S."/>
            <person name="Blaxter L. M."/>
        </authorList>
    </citation>
    <scope>NUCLEOTIDE SEQUENCE [LARGE SCALE GENOMIC DNA]</scope>
</reference>
<dbReference type="PROSITE" id="PS00113">
    <property type="entry name" value="ADENYLATE_KINASE"/>
    <property type="match status" value="1"/>
</dbReference>
<evidence type="ECO:0000256" key="14">
    <source>
        <dbReference type="ARBA" id="ARBA00045111"/>
    </source>
</evidence>
<evidence type="ECO:0000256" key="25">
    <source>
        <dbReference type="ARBA" id="ARBA00051598"/>
    </source>
</evidence>
<dbReference type="Proteomes" id="UP000276991">
    <property type="component" value="Unassembled WGS sequence"/>
</dbReference>
<comment type="catalytic activity">
    <reaction evidence="13">
        <text>dAMP + dATP = 2 dADP</text>
        <dbReference type="Rhea" id="RHEA:78311"/>
        <dbReference type="ChEBI" id="CHEBI:57667"/>
        <dbReference type="ChEBI" id="CHEBI:58245"/>
        <dbReference type="ChEBI" id="CHEBI:61404"/>
    </reaction>
</comment>
<evidence type="ECO:0000256" key="3">
    <source>
        <dbReference type="ARBA" id="ARBA00011069"/>
    </source>
</evidence>
<feature type="binding site" evidence="27">
    <location>
        <position position="823"/>
    </location>
    <ligand>
        <name>AMP</name>
        <dbReference type="ChEBI" id="CHEBI:456215"/>
    </ligand>
</feature>
<feature type="binding site" evidence="27">
    <location>
        <begin position="849"/>
        <end position="851"/>
    </location>
    <ligand>
        <name>AMP</name>
        <dbReference type="ChEBI" id="CHEBI:456215"/>
    </ligand>
</feature>
<evidence type="ECO:0000256" key="10">
    <source>
        <dbReference type="ARBA" id="ARBA00045073"/>
    </source>
</evidence>
<dbReference type="InterPro" id="IPR000850">
    <property type="entry name" value="Adenylat/UMP-CMP_kin"/>
</dbReference>
<evidence type="ECO:0000256" key="29">
    <source>
        <dbReference type="SAM" id="Phobius"/>
    </source>
</evidence>
<comment type="catalytic activity">
    <reaction evidence="10">
        <text>dADP + GTP = dATP + GDP</text>
        <dbReference type="Rhea" id="RHEA:79871"/>
        <dbReference type="ChEBI" id="CHEBI:37565"/>
        <dbReference type="ChEBI" id="CHEBI:57667"/>
        <dbReference type="ChEBI" id="CHEBI:58189"/>
        <dbReference type="ChEBI" id="CHEBI:61404"/>
    </reaction>
</comment>
<comment type="catalytic activity">
    <reaction evidence="22">
        <text>dAMP + ATP = dADP + ADP</text>
        <dbReference type="Rhea" id="RHEA:23100"/>
        <dbReference type="ChEBI" id="CHEBI:30616"/>
        <dbReference type="ChEBI" id="CHEBI:57667"/>
        <dbReference type="ChEBI" id="CHEBI:58245"/>
        <dbReference type="ChEBI" id="CHEBI:456216"/>
    </reaction>
</comment>
<feature type="compositionally biased region" description="Basic and acidic residues" evidence="28">
    <location>
        <begin position="329"/>
        <end position="354"/>
    </location>
</feature>
<dbReference type="GO" id="GO:0003723">
    <property type="term" value="F:RNA binding"/>
    <property type="evidence" value="ECO:0007669"/>
    <property type="project" value="TreeGrafter"/>
</dbReference>
<dbReference type="GO" id="GO:0005524">
    <property type="term" value="F:ATP binding"/>
    <property type="evidence" value="ECO:0007669"/>
    <property type="project" value="UniProtKB-KW"/>
</dbReference>
<dbReference type="Pfam" id="PF03134">
    <property type="entry name" value="TB2_DP1_HVA22"/>
    <property type="match status" value="1"/>
</dbReference>
<comment type="catalytic activity">
    <reaction evidence="1 27">
        <text>AMP + ATP = 2 ADP</text>
        <dbReference type="Rhea" id="RHEA:12973"/>
        <dbReference type="ChEBI" id="CHEBI:30616"/>
        <dbReference type="ChEBI" id="CHEBI:456215"/>
        <dbReference type="ChEBI" id="CHEBI:456216"/>
        <dbReference type="EC" id="2.7.4.3"/>
    </reaction>
</comment>
<dbReference type="GO" id="GO:0006172">
    <property type="term" value="P:ADP biosynthetic process"/>
    <property type="evidence" value="ECO:0007669"/>
    <property type="project" value="UniProtKB-UniRule"/>
</dbReference>
<dbReference type="InterPro" id="IPR033690">
    <property type="entry name" value="Adenylat_kinase_CS"/>
</dbReference>
<evidence type="ECO:0000256" key="21">
    <source>
        <dbReference type="ARBA" id="ARBA00048759"/>
    </source>
</evidence>
<dbReference type="PRINTS" id="PR00094">
    <property type="entry name" value="ADENYLTKNASE"/>
</dbReference>
<evidence type="ECO:0000256" key="1">
    <source>
        <dbReference type="ARBA" id="ARBA00000582"/>
    </source>
</evidence>
<dbReference type="InterPro" id="IPR006267">
    <property type="entry name" value="AK1/5"/>
</dbReference>
<feature type="region of interest" description="LID" evidence="27">
    <location>
        <begin position="916"/>
        <end position="926"/>
    </location>
</feature>
<dbReference type="InterPro" id="IPR004345">
    <property type="entry name" value="TB2_DP1_HVA22"/>
</dbReference>
<evidence type="ECO:0000256" key="24">
    <source>
        <dbReference type="ARBA" id="ARBA00051396"/>
    </source>
</evidence>
<comment type="catalytic activity">
    <reaction evidence="16">
        <text>UDP + ATP = UTP + ADP</text>
        <dbReference type="Rhea" id="RHEA:25098"/>
        <dbReference type="ChEBI" id="CHEBI:30616"/>
        <dbReference type="ChEBI" id="CHEBI:46398"/>
        <dbReference type="ChEBI" id="CHEBI:58223"/>
        <dbReference type="ChEBI" id="CHEBI:456216"/>
        <dbReference type="EC" id="2.7.4.6"/>
    </reaction>
</comment>
<organism evidence="30 31">
    <name type="scientific">Acanthocheilonema viteae</name>
    <name type="common">Filarial nematode worm</name>
    <name type="synonym">Dipetalonema viteae</name>
    <dbReference type="NCBI Taxonomy" id="6277"/>
    <lineage>
        <taxon>Eukaryota</taxon>
        <taxon>Metazoa</taxon>
        <taxon>Ecdysozoa</taxon>
        <taxon>Nematoda</taxon>
        <taxon>Chromadorea</taxon>
        <taxon>Rhabditida</taxon>
        <taxon>Spirurina</taxon>
        <taxon>Spiruromorpha</taxon>
        <taxon>Filarioidea</taxon>
        <taxon>Onchocercidae</taxon>
        <taxon>Acanthocheilonema</taxon>
    </lineage>
</organism>
<comment type="function">
    <text evidence="27">Catalyzes the reversible transfer of the terminal phosphate group between ATP and AMP. Plays an important role in cellular energy homeostasis and in adenine nucleotide metabolism.</text>
</comment>
<feature type="binding site" evidence="27">
    <location>
        <position position="828"/>
    </location>
    <ligand>
        <name>AMP</name>
        <dbReference type="ChEBI" id="CHEBI:456215"/>
    </ligand>
</feature>
<comment type="catalytic activity">
    <reaction evidence="11">
        <text>dCDP + GTP = dCTP + GDP</text>
        <dbReference type="Rhea" id="RHEA:79875"/>
        <dbReference type="ChEBI" id="CHEBI:37565"/>
        <dbReference type="ChEBI" id="CHEBI:58189"/>
        <dbReference type="ChEBI" id="CHEBI:58593"/>
        <dbReference type="ChEBI" id="CHEBI:61481"/>
    </reaction>
</comment>
<dbReference type="PANTHER" id="PTHR31809:SF0">
    <property type="entry name" value="BUD13 HOMOLOG"/>
    <property type="match status" value="1"/>
</dbReference>
<feature type="binding site" evidence="27">
    <location>
        <position position="934"/>
    </location>
    <ligand>
        <name>AMP</name>
        <dbReference type="ChEBI" id="CHEBI:456215"/>
    </ligand>
</feature>
<feature type="binding site" evidence="27">
    <location>
        <position position="962"/>
    </location>
    <ligand>
        <name>ATP</name>
        <dbReference type="ChEBI" id="CHEBI:30616"/>
    </ligand>
</feature>
<proteinExistence type="inferred from homology"/>
<dbReference type="OrthoDB" id="6022at2759"/>
<dbReference type="SUPFAM" id="SSF52540">
    <property type="entry name" value="P-loop containing nucleoside triphosphate hydrolases"/>
    <property type="match status" value="1"/>
</dbReference>
<evidence type="ECO:0000256" key="17">
    <source>
        <dbReference type="ARBA" id="ARBA00047439"/>
    </source>
</evidence>
<evidence type="ECO:0000256" key="15">
    <source>
        <dbReference type="ARBA" id="ARBA00045177"/>
    </source>
</evidence>
<keyword evidence="29" id="KW-0812">Transmembrane</keyword>
<evidence type="ECO:0000256" key="16">
    <source>
        <dbReference type="ARBA" id="ARBA00047390"/>
    </source>
</evidence>
<name>A0A498SHP3_ACAVI</name>
<dbReference type="FunFam" id="3.40.50.300:FF:000315">
    <property type="entry name" value="Adenylate kinase 1"/>
    <property type="match status" value="1"/>
</dbReference>
<evidence type="ECO:0000256" key="27">
    <source>
        <dbReference type="HAMAP-Rule" id="MF_03171"/>
    </source>
</evidence>
<dbReference type="Pfam" id="PF09736">
    <property type="entry name" value="Bud13"/>
    <property type="match status" value="1"/>
</dbReference>
<dbReference type="GO" id="GO:0000398">
    <property type="term" value="P:mRNA splicing, via spliceosome"/>
    <property type="evidence" value="ECO:0007669"/>
    <property type="project" value="TreeGrafter"/>
</dbReference>
<evidence type="ECO:0000256" key="13">
    <source>
        <dbReference type="ARBA" id="ARBA00045110"/>
    </source>
</evidence>
<comment type="catalytic activity">
    <reaction evidence="17">
        <text>GTP + UDP = UTP + GDP</text>
        <dbReference type="Rhea" id="RHEA:79863"/>
        <dbReference type="ChEBI" id="CHEBI:37565"/>
        <dbReference type="ChEBI" id="CHEBI:46398"/>
        <dbReference type="ChEBI" id="CHEBI:58189"/>
        <dbReference type="ChEBI" id="CHEBI:58223"/>
    </reaction>
</comment>
<comment type="subcellular location">
    <subcellularLocation>
        <location evidence="2 27">Cytoplasm</location>
    </subcellularLocation>
</comment>
<comment type="catalytic activity">
    <reaction evidence="20">
        <text>dTDP + GTP = dTTP + GDP</text>
        <dbReference type="Rhea" id="RHEA:79867"/>
        <dbReference type="ChEBI" id="CHEBI:37565"/>
        <dbReference type="ChEBI" id="CHEBI:37568"/>
        <dbReference type="ChEBI" id="CHEBI:58189"/>
        <dbReference type="ChEBI" id="CHEBI:58369"/>
    </reaction>
</comment>
<keyword evidence="31" id="KW-1185">Reference proteome</keyword>
<comment type="catalytic activity">
    <reaction evidence="12">
        <text>a ribonucleoside 5'-phosphate + ATP = a ribonucleoside 5'-diphosphate + ADP</text>
        <dbReference type="Rhea" id="RHEA:24036"/>
        <dbReference type="ChEBI" id="CHEBI:30616"/>
        <dbReference type="ChEBI" id="CHEBI:57930"/>
        <dbReference type="ChEBI" id="CHEBI:58043"/>
        <dbReference type="ChEBI" id="CHEBI:456216"/>
        <dbReference type="EC" id="2.7.4.4"/>
    </reaction>
</comment>